<name>A0A922NR74_9PLEO</name>
<accession>A0A922NR74</accession>
<keyword evidence="2" id="KW-1185">Reference proteome</keyword>
<dbReference type="AlphaFoldDB" id="A0A922NR74"/>
<reference evidence="2" key="1">
    <citation type="journal article" date="2022" name="Microb. Genom.">
        <title>A global pangenome for the wheat fungal pathogen Pyrenophora tritici-repentis and prediction of effector protein structural homology.</title>
        <authorList>
            <person name="Moolhuijzen P.M."/>
            <person name="See P.T."/>
            <person name="Shi G."/>
            <person name="Powell H.R."/>
            <person name="Cockram J."/>
            <person name="Jorgensen L.N."/>
            <person name="Benslimane H."/>
            <person name="Strelkov S.E."/>
            <person name="Turner J."/>
            <person name="Liu Z."/>
            <person name="Moffat C.S."/>
        </authorList>
    </citation>
    <scope>NUCLEOTIDE SEQUENCE [LARGE SCALE GENOMIC DNA]</scope>
</reference>
<dbReference type="EMBL" id="NRDI02000002">
    <property type="protein sequence ID" value="KAI1519189.1"/>
    <property type="molecule type" value="Genomic_DNA"/>
</dbReference>
<protein>
    <submittedName>
        <fullName evidence="1">Uncharacterized protein</fullName>
    </submittedName>
</protein>
<organism evidence="1 2">
    <name type="scientific">Pyrenophora tritici-repentis</name>
    <dbReference type="NCBI Taxonomy" id="45151"/>
    <lineage>
        <taxon>Eukaryota</taxon>
        <taxon>Fungi</taxon>
        <taxon>Dikarya</taxon>
        <taxon>Ascomycota</taxon>
        <taxon>Pezizomycotina</taxon>
        <taxon>Dothideomycetes</taxon>
        <taxon>Pleosporomycetidae</taxon>
        <taxon>Pleosporales</taxon>
        <taxon>Pleosporineae</taxon>
        <taxon>Pleosporaceae</taxon>
        <taxon>Pyrenophora</taxon>
    </lineage>
</organism>
<sequence>MRRWSDPIAMVFEKREHDGFLQRLEENNAEPTWGFYVYGTYARPQEQSDKDDDIEESKAQKAAKDEAYFQTVLYTLHAHAADSLRYGYPVPYNHLFIDTLRLKPAAYLPGASLSEVCTHFCQHYGQIADPTRRFDPEYEASLDPEKLGPQYNWCLVIDDECLDSLQCAPEPTGPNPPEDLHPSFLASSAGYVFVKMLSAYHNTMEKPGVLASQGRGGMRRRRIEWNGWLMFSPVDIMRAFREADTGEFETLFEGEDELADHSDYSD</sequence>
<dbReference type="OrthoDB" id="6499973at2759"/>
<gene>
    <name evidence="1" type="ORF">Ptr86124_002317</name>
</gene>
<evidence type="ECO:0000313" key="1">
    <source>
        <dbReference type="EMBL" id="KAI1519189.1"/>
    </source>
</evidence>
<dbReference type="Proteomes" id="UP000249757">
    <property type="component" value="Unassembled WGS sequence"/>
</dbReference>
<comment type="caution">
    <text evidence="1">The sequence shown here is derived from an EMBL/GenBank/DDBJ whole genome shotgun (WGS) entry which is preliminary data.</text>
</comment>
<evidence type="ECO:0000313" key="2">
    <source>
        <dbReference type="Proteomes" id="UP000249757"/>
    </source>
</evidence>
<proteinExistence type="predicted"/>